<evidence type="ECO:0000313" key="10">
    <source>
        <dbReference type="EMBL" id="ATG54058.1"/>
    </source>
</evidence>
<comment type="subcellular location">
    <subcellularLocation>
        <location evidence="1 7">Cell membrane</location>
        <topology evidence="1 7">Multi-pass membrane protein</topology>
    </subcellularLocation>
</comment>
<dbReference type="GO" id="GO:0005886">
    <property type="term" value="C:plasma membrane"/>
    <property type="evidence" value="ECO:0007669"/>
    <property type="project" value="UniProtKB-SubCell"/>
</dbReference>
<dbReference type="KEGG" id="bgg:CFK41_04180"/>
<keyword evidence="4 7" id="KW-0812">Transmembrane</keyword>
<evidence type="ECO:0000313" key="11">
    <source>
        <dbReference type="Proteomes" id="UP000217889"/>
    </source>
</evidence>
<dbReference type="PANTHER" id="PTHR30193:SF37">
    <property type="entry name" value="INNER MEMBRANE ABC TRANSPORTER PERMEASE PROTEIN YCJO"/>
    <property type="match status" value="1"/>
</dbReference>
<sequence>MSAQTSPAPRISESGPDTRPQSSPAPVQSRSRRRVDPIYYLFLFPALAVFTLAITLPAIIGFYYSFTNSLGFGDYEFIGLRNYIALFQDPNILSAYLFTLGFALITVIAVNVIAFALAVMLTSRIRFQTALRTIFVIPMVISGIIIAFVFKFLFSNSLPALGAALGIDVLAEPILANENLAWLGIVIVTAWSSIPGAMLIYIAGLVTIPTELYEAASIDGASAWQRLLRITLPMVSGFILINTILGFKGFLNAYDVIVGLTDGGPGTATTSIAMSIFKGFGGGDYGYQMANAAVFFLITVILAGLQLRLTAGKASFGA</sequence>
<dbReference type="PANTHER" id="PTHR30193">
    <property type="entry name" value="ABC TRANSPORTER PERMEASE PROTEIN"/>
    <property type="match status" value="1"/>
</dbReference>
<feature type="compositionally biased region" description="Polar residues" evidence="8">
    <location>
        <begin position="19"/>
        <end position="29"/>
    </location>
</feature>
<feature type="transmembrane region" description="Helical" evidence="7">
    <location>
        <begin position="285"/>
        <end position="305"/>
    </location>
</feature>
<accession>A0A291GV58</accession>
<comment type="similarity">
    <text evidence="7">Belongs to the binding-protein-dependent transport system permease family.</text>
</comment>
<keyword evidence="2 7" id="KW-0813">Transport</keyword>
<evidence type="ECO:0000256" key="3">
    <source>
        <dbReference type="ARBA" id="ARBA00022475"/>
    </source>
</evidence>
<dbReference type="InterPro" id="IPR000515">
    <property type="entry name" value="MetI-like"/>
</dbReference>
<evidence type="ECO:0000259" key="9">
    <source>
        <dbReference type="PROSITE" id="PS50928"/>
    </source>
</evidence>
<keyword evidence="3" id="KW-1003">Cell membrane</keyword>
<feature type="region of interest" description="Disordered" evidence="8">
    <location>
        <begin position="1"/>
        <end position="30"/>
    </location>
</feature>
<dbReference type="AlphaFoldDB" id="A0A291GV58"/>
<dbReference type="GO" id="GO:0055085">
    <property type="term" value="P:transmembrane transport"/>
    <property type="evidence" value="ECO:0007669"/>
    <property type="project" value="InterPro"/>
</dbReference>
<keyword evidence="6 7" id="KW-0472">Membrane</keyword>
<evidence type="ECO:0000256" key="6">
    <source>
        <dbReference type="ARBA" id="ARBA00023136"/>
    </source>
</evidence>
<dbReference type="Pfam" id="PF00528">
    <property type="entry name" value="BPD_transp_1"/>
    <property type="match status" value="1"/>
</dbReference>
<dbReference type="EMBL" id="CP023564">
    <property type="protein sequence ID" value="ATG54058.1"/>
    <property type="molecule type" value="Genomic_DNA"/>
</dbReference>
<evidence type="ECO:0000256" key="8">
    <source>
        <dbReference type="SAM" id="MobiDB-lite"/>
    </source>
</evidence>
<dbReference type="InterPro" id="IPR035906">
    <property type="entry name" value="MetI-like_sf"/>
</dbReference>
<feature type="domain" description="ABC transmembrane type-1" evidence="9">
    <location>
        <begin position="96"/>
        <end position="306"/>
    </location>
</feature>
<feature type="transmembrane region" description="Helical" evidence="7">
    <location>
        <begin position="133"/>
        <end position="154"/>
    </location>
</feature>
<evidence type="ECO:0000256" key="2">
    <source>
        <dbReference type="ARBA" id="ARBA00022448"/>
    </source>
</evidence>
<dbReference type="CDD" id="cd06261">
    <property type="entry name" value="TM_PBP2"/>
    <property type="match status" value="1"/>
</dbReference>
<keyword evidence="5 7" id="KW-1133">Transmembrane helix</keyword>
<dbReference type="InterPro" id="IPR051393">
    <property type="entry name" value="ABC_transporter_permease"/>
</dbReference>
<gene>
    <name evidence="10" type="ORF">CFK41_04180</name>
</gene>
<evidence type="ECO:0000256" key="7">
    <source>
        <dbReference type="RuleBase" id="RU363032"/>
    </source>
</evidence>
<keyword evidence="11" id="KW-1185">Reference proteome</keyword>
<evidence type="ECO:0000256" key="4">
    <source>
        <dbReference type="ARBA" id="ARBA00022692"/>
    </source>
</evidence>
<feature type="transmembrane region" description="Helical" evidence="7">
    <location>
        <begin position="227"/>
        <end position="247"/>
    </location>
</feature>
<proteinExistence type="inferred from homology"/>
<feature type="transmembrane region" description="Helical" evidence="7">
    <location>
        <begin position="95"/>
        <end position="121"/>
    </location>
</feature>
<dbReference type="SUPFAM" id="SSF161098">
    <property type="entry name" value="MetI-like"/>
    <property type="match status" value="1"/>
</dbReference>
<name>A0A291GV58_9MICO</name>
<reference evidence="10 11" key="1">
    <citation type="journal article" date="2014" name="Int. J. Syst. Evol. Microbiol.">
        <title>Brachybacterium ginsengisoli sp. nov., isolated from soil of a ginseng field.</title>
        <authorList>
            <person name="Hoang V.A."/>
            <person name="Kim Y.J."/>
            <person name="Nguyen N.L."/>
            <person name="Yang D.C."/>
        </authorList>
    </citation>
    <scope>NUCLEOTIDE SEQUENCE [LARGE SCALE GENOMIC DNA]</scope>
    <source>
        <strain evidence="10 11">DCY80</strain>
    </source>
</reference>
<organism evidence="10 11">
    <name type="scientific">Brachybacterium ginsengisoli</name>
    <dbReference type="NCBI Taxonomy" id="1331682"/>
    <lineage>
        <taxon>Bacteria</taxon>
        <taxon>Bacillati</taxon>
        <taxon>Actinomycetota</taxon>
        <taxon>Actinomycetes</taxon>
        <taxon>Micrococcales</taxon>
        <taxon>Dermabacteraceae</taxon>
        <taxon>Brachybacterium</taxon>
    </lineage>
</organism>
<dbReference type="PROSITE" id="PS50928">
    <property type="entry name" value="ABC_TM1"/>
    <property type="match status" value="1"/>
</dbReference>
<dbReference type="OrthoDB" id="5174895at2"/>
<feature type="transmembrane region" description="Helical" evidence="7">
    <location>
        <begin position="38"/>
        <end position="64"/>
    </location>
</feature>
<dbReference type="Gene3D" id="1.10.3720.10">
    <property type="entry name" value="MetI-like"/>
    <property type="match status" value="1"/>
</dbReference>
<dbReference type="Proteomes" id="UP000217889">
    <property type="component" value="Chromosome"/>
</dbReference>
<protein>
    <submittedName>
        <fullName evidence="10">Sugar ABC transporter permease</fullName>
    </submittedName>
</protein>
<feature type="transmembrane region" description="Helical" evidence="7">
    <location>
        <begin position="180"/>
        <end position="206"/>
    </location>
</feature>
<dbReference type="RefSeq" id="WP_096798537.1">
    <property type="nucleotide sequence ID" value="NZ_CP023564.1"/>
</dbReference>
<evidence type="ECO:0000256" key="5">
    <source>
        <dbReference type="ARBA" id="ARBA00022989"/>
    </source>
</evidence>
<evidence type="ECO:0000256" key="1">
    <source>
        <dbReference type="ARBA" id="ARBA00004651"/>
    </source>
</evidence>